<dbReference type="EC" id="2.4.1.21" evidence="2"/>
<dbReference type="PANTHER" id="PTHR45825">
    <property type="entry name" value="GRANULE-BOUND STARCH SYNTHASE 1, CHLOROPLASTIC/AMYLOPLASTIC"/>
    <property type="match status" value="1"/>
</dbReference>
<dbReference type="GO" id="GO:0009011">
    <property type="term" value="F:alpha-1,4-glucan glucosyltransferase (ADP-glucose donor) activity"/>
    <property type="evidence" value="ECO:0007669"/>
    <property type="project" value="UniProtKB-EC"/>
</dbReference>
<keyword evidence="3" id="KW-0328">Glycosyltransferase</keyword>
<evidence type="ECO:0000259" key="5">
    <source>
        <dbReference type="Pfam" id="PF08323"/>
    </source>
</evidence>
<protein>
    <recommendedName>
        <fullName evidence="2">starch synthase</fullName>
        <ecNumber evidence="2">2.4.1.21</ecNumber>
    </recommendedName>
</protein>
<dbReference type="InterPro" id="IPR013534">
    <property type="entry name" value="Starch_synth_cat_dom"/>
</dbReference>
<dbReference type="Proteomes" id="UP000230821">
    <property type="component" value="Unassembled WGS sequence"/>
</dbReference>
<proteinExistence type="predicted"/>
<gene>
    <name evidence="6" type="ORF">CSA56_18345</name>
</gene>
<sequence length="587" mass="65666">MKPTVVFVTFESEFSSYGGLGAVMNVLPSAMSESGPCCVMTPLFDSFIDLDSLKKAGKVQRFSSVLAFSLLIRGQSYPVEVIEAINAKGLCTYFISSDDFFTAPNNPYTNPCNPAFPLDPYRNPINPDKLTEDALFFSLAVPTTIVELSKDGKIPGRDFLFHLQDWETAAVAQALKVVNTSPALRSTRCVLTIHNPYDKAVHDMSSARARDCAAQLGLQQHRSFLEQVIPILDAPVSTVSRNFAHELQNEVLHTQIFCPHLQKFFKQNGLIGIDNGIFGNAAFPFSDEALTLALQGNFHPLQKEKWERRRKLADVMNGSQQHLLEGGASWGELLDLSDPVIPVFFVLGRDDPRQKGYDVIVEAIHALPKGQARFIFTPMPGDEGLIGLKFLEDLARQRPGEVQVFPFRLDESVFHAVQQGCSFLVMGSLYEPFGAATEAYSAGMPVVARATGGLVQQVAPHAECWQSDRVLGAYGREFVKRYYHPDEAPTGILFREQAAFADEVEGWRRIVDCGYWNTNPKGDRIVDRRSLTLFHSMAKSAANALQLAIDVYRDQEQYAAMIYHGWALLKQFQWDNTIRRYQTELYQ</sequence>
<evidence type="ECO:0000256" key="1">
    <source>
        <dbReference type="ARBA" id="ARBA00001478"/>
    </source>
</evidence>
<feature type="domain" description="Starch synthase catalytic" evidence="5">
    <location>
        <begin position="5"/>
        <end position="250"/>
    </location>
</feature>
<evidence type="ECO:0000256" key="4">
    <source>
        <dbReference type="ARBA" id="ARBA00022679"/>
    </source>
</evidence>
<dbReference type="Pfam" id="PF20706">
    <property type="entry name" value="GT4-conflict"/>
    <property type="match status" value="1"/>
</dbReference>
<evidence type="ECO:0000256" key="2">
    <source>
        <dbReference type="ARBA" id="ARBA00012588"/>
    </source>
</evidence>
<organism evidence="6 7">
    <name type="scientific">candidate division KSB3 bacterium</name>
    <dbReference type="NCBI Taxonomy" id="2044937"/>
    <lineage>
        <taxon>Bacteria</taxon>
        <taxon>candidate division KSB3</taxon>
    </lineage>
</organism>
<evidence type="ECO:0000313" key="6">
    <source>
        <dbReference type="EMBL" id="PIE31435.1"/>
    </source>
</evidence>
<reference evidence="6 7" key="1">
    <citation type="submission" date="2017-10" db="EMBL/GenBank/DDBJ databases">
        <title>Novel microbial diversity and functional potential in the marine mammal oral microbiome.</title>
        <authorList>
            <person name="Dudek N.K."/>
            <person name="Sun C.L."/>
            <person name="Burstein D."/>
            <person name="Kantor R.S."/>
            <person name="Aliaga Goltsman D.S."/>
            <person name="Bik E.M."/>
            <person name="Thomas B.C."/>
            <person name="Banfield J.F."/>
            <person name="Relman D.A."/>
        </authorList>
    </citation>
    <scope>NUCLEOTIDE SEQUENCE [LARGE SCALE GENOMIC DNA]</scope>
    <source>
        <strain evidence="6">DOLJORAL78_47_16</strain>
    </source>
</reference>
<accession>A0A2G6K721</accession>
<name>A0A2G6K721_9BACT</name>
<dbReference type="EMBL" id="PDSK01000146">
    <property type="protein sequence ID" value="PIE31435.1"/>
    <property type="molecule type" value="Genomic_DNA"/>
</dbReference>
<evidence type="ECO:0000313" key="7">
    <source>
        <dbReference type="Proteomes" id="UP000230821"/>
    </source>
</evidence>
<comment type="catalytic activity">
    <reaction evidence="1">
        <text>[(1-&gt;4)-alpha-D-glucosyl](n) + ADP-alpha-D-glucose = [(1-&gt;4)-alpha-D-glucosyl](n+1) + ADP + H(+)</text>
        <dbReference type="Rhea" id="RHEA:18189"/>
        <dbReference type="Rhea" id="RHEA-COMP:9584"/>
        <dbReference type="Rhea" id="RHEA-COMP:9587"/>
        <dbReference type="ChEBI" id="CHEBI:15378"/>
        <dbReference type="ChEBI" id="CHEBI:15444"/>
        <dbReference type="ChEBI" id="CHEBI:57498"/>
        <dbReference type="ChEBI" id="CHEBI:456216"/>
        <dbReference type="EC" id="2.4.1.21"/>
    </reaction>
</comment>
<comment type="caution">
    <text evidence="6">The sequence shown here is derived from an EMBL/GenBank/DDBJ whole genome shotgun (WGS) entry which is preliminary data.</text>
</comment>
<dbReference type="PANTHER" id="PTHR45825:SF11">
    <property type="entry name" value="ALPHA AMYLASE DOMAIN-CONTAINING PROTEIN"/>
    <property type="match status" value="1"/>
</dbReference>
<dbReference type="Gene3D" id="3.40.50.2000">
    <property type="entry name" value="Glycogen Phosphorylase B"/>
    <property type="match status" value="2"/>
</dbReference>
<evidence type="ECO:0000256" key="3">
    <source>
        <dbReference type="ARBA" id="ARBA00022676"/>
    </source>
</evidence>
<keyword evidence="4" id="KW-0808">Transferase</keyword>
<dbReference type="SUPFAM" id="SSF53756">
    <property type="entry name" value="UDP-Glycosyltransferase/glycogen phosphorylase"/>
    <property type="match status" value="1"/>
</dbReference>
<dbReference type="Pfam" id="PF08323">
    <property type="entry name" value="Glyco_transf_5"/>
    <property type="match status" value="1"/>
</dbReference>
<dbReference type="AlphaFoldDB" id="A0A2G6K721"/>